<dbReference type="OrthoDB" id="1889307at2759"/>
<evidence type="ECO:0000313" key="9">
    <source>
        <dbReference type="Proteomes" id="UP000242715"/>
    </source>
</evidence>
<dbReference type="GO" id="GO:0003700">
    <property type="term" value="F:DNA-binding transcription factor activity"/>
    <property type="evidence" value="ECO:0007669"/>
    <property type="project" value="InterPro"/>
</dbReference>
<proteinExistence type="predicted"/>
<dbReference type="GO" id="GO:0005634">
    <property type="term" value="C:nucleus"/>
    <property type="evidence" value="ECO:0007669"/>
    <property type="project" value="UniProtKB-SubCell"/>
</dbReference>
<name>A0A2Z6MH60_TRISU</name>
<dbReference type="Proteomes" id="UP000242715">
    <property type="component" value="Unassembled WGS sequence"/>
</dbReference>
<reference evidence="9" key="1">
    <citation type="journal article" date="2017" name="Front. Plant Sci.">
        <title>Climate Clever Clovers: New Paradigm to Reduce the Environmental Footprint of Ruminants by Breeding Low Methanogenic Forages Utilizing Haplotype Variation.</title>
        <authorList>
            <person name="Kaur P."/>
            <person name="Appels R."/>
            <person name="Bayer P.E."/>
            <person name="Keeble-Gagnere G."/>
            <person name="Wang J."/>
            <person name="Hirakawa H."/>
            <person name="Shirasawa K."/>
            <person name="Vercoe P."/>
            <person name="Stefanova K."/>
            <person name="Durmic Z."/>
            <person name="Nichols P."/>
            <person name="Revell C."/>
            <person name="Isobe S.N."/>
            <person name="Edwards D."/>
            <person name="Erskine W."/>
        </authorList>
    </citation>
    <scope>NUCLEOTIDE SEQUENCE [LARGE SCALE GENOMIC DNA]</scope>
    <source>
        <strain evidence="9">cv. Daliak</strain>
    </source>
</reference>
<feature type="compositionally biased region" description="Polar residues" evidence="6">
    <location>
        <begin position="294"/>
        <end position="304"/>
    </location>
</feature>
<dbReference type="EMBL" id="DF973389">
    <property type="protein sequence ID" value="GAU29173.1"/>
    <property type="molecule type" value="Genomic_DNA"/>
</dbReference>
<keyword evidence="5" id="KW-0539">Nucleus</keyword>
<feature type="domain" description="TCP" evidence="7">
    <location>
        <begin position="50"/>
        <end position="108"/>
    </location>
</feature>
<organism evidence="8 9">
    <name type="scientific">Trifolium subterraneum</name>
    <name type="common">Subterranean clover</name>
    <dbReference type="NCBI Taxonomy" id="3900"/>
    <lineage>
        <taxon>Eukaryota</taxon>
        <taxon>Viridiplantae</taxon>
        <taxon>Streptophyta</taxon>
        <taxon>Embryophyta</taxon>
        <taxon>Tracheophyta</taxon>
        <taxon>Spermatophyta</taxon>
        <taxon>Magnoliopsida</taxon>
        <taxon>eudicotyledons</taxon>
        <taxon>Gunneridae</taxon>
        <taxon>Pentapetalae</taxon>
        <taxon>rosids</taxon>
        <taxon>fabids</taxon>
        <taxon>Fabales</taxon>
        <taxon>Fabaceae</taxon>
        <taxon>Papilionoideae</taxon>
        <taxon>50 kb inversion clade</taxon>
        <taxon>NPAAA clade</taxon>
        <taxon>Hologalegina</taxon>
        <taxon>IRL clade</taxon>
        <taxon>Trifolieae</taxon>
        <taxon>Trifolium</taxon>
    </lineage>
</organism>
<evidence type="ECO:0000256" key="6">
    <source>
        <dbReference type="SAM" id="MobiDB-lite"/>
    </source>
</evidence>
<evidence type="ECO:0000313" key="8">
    <source>
        <dbReference type="EMBL" id="GAU29173.1"/>
    </source>
</evidence>
<evidence type="ECO:0000259" key="7">
    <source>
        <dbReference type="PROSITE" id="PS51369"/>
    </source>
</evidence>
<protein>
    <recommendedName>
        <fullName evidence="7">TCP domain-containing protein</fullName>
    </recommendedName>
</protein>
<keyword evidence="4" id="KW-0804">Transcription</keyword>
<keyword evidence="2" id="KW-0805">Transcription regulation</keyword>
<dbReference type="PANTHER" id="PTHR31072:SF147">
    <property type="entry name" value="TRANSCRIPTION FACTOR TCP13"/>
    <property type="match status" value="1"/>
</dbReference>
<dbReference type="PROSITE" id="PS51369">
    <property type="entry name" value="TCP"/>
    <property type="match status" value="1"/>
</dbReference>
<dbReference type="AlphaFoldDB" id="A0A2Z6MH60"/>
<comment type="subcellular location">
    <subcellularLocation>
        <location evidence="1">Nucleus</location>
    </subcellularLocation>
</comment>
<dbReference type="PANTHER" id="PTHR31072">
    <property type="entry name" value="TRANSCRIPTION FACTOR TCP4-RELATED"/>
    <property type="match status" value="1"/>
</dbReference>
<dbReference type="GO" id="GO:0043565">
    <property type="term" value="F:sequence-specific DNA binding"/>
    <property type="evidence" value="ECO:0007669"/>
    <property type="project" value="TreeGrafter"/>
</dbReference>
<keyword evidence="3" id="KW-0238">DNA-binding</keyword>
<evidence type="ECO:0000256" key="3">
    <source>
        <dbReference type="ARBA" id="ARBA00023125"/>
    </source>
</evidence>
<accession>A0A2Z6MH60</accession>
<evidence type="ECO:0000256" key="5">
    <source>
        <dbReference type="ARBA" id="ARBA00023242"/>
    </source>
</evidence>
<dbReference type="InterPro" id="IPR017887">
    <property type="entry name" value="TF_TCP_subgr"/>
</dbReference>
<dbReference type="InterPro" id="IPR005333">
    <property type="entry name" value="Transcription_factor_TCP"/>
</dbReference>
<dbReference type="Pfam" id="PF03634">
    <property type="entry name" value="TCP"/>
    <property type="match status" value="1"/>
</dbReference>
<evidence type="ECO:0000256" key="1">
    <source>
        <dbReference type="ARBA" id="ARBA00004123"/>
    </source>
</evidence>
<gene>
    <name evidence="8" type="ORF">TSUD_275920</name>
</gene>
<evidence type="ECO:0000256" key="2">
    <source>
        <dbReference type="ARBA" id="ARBA00023015"/>
    </source>
</evidence>
<sequence length="316" mass="35622">MINIPKDAAEFPLKQEVLPSNASTTSSSSTSQWLKLKDPRIVRVSRAFGTKDRHSKVYTIKGLRDRRVRLSIQTAIHLYDLQDRLGLNQPSKVVDWLLNIAKDEINELPPLQIPQGNFTLGYPSFANISNDDVSQNSTSIWKSNSKQFLGEIVTNKGNWINRNEDEKEKKEDQDANCARHALPSNLISHLVSDNISNKIISSGPNQPSFLGLLNTIPLDYQMETSSNDHVAHELSNFGFVNQIKHIDGIDVVPFPSSLSLSTQQYFPSHVGTMEMDPRQMNYNYDQMWSASSQNNSINPTQQLIRVTPKDQGFPSK</sequence>
<evidence type="ECO:0000256" key="4">
    <source>
        <dbReference type="ARBA" id="ARBA00023163"/>
    </source>
</evidence>
<keyword evidence="9" id="KW-1185">Reference proteome</keyword>
<feature type="region of interest" description="Disordered" evidence="6">
    <location>
        <begin position="294"/>
        <end position="316"/>
    </location>
</feature>